<proteinExistence type="predicted"/>
<dbReference type="KEGG" id="ccam:M5D45_10980"/>
<dbReference type="EMBL" id="CP097330">
    <property type="protein sequence ID" value="URF03075.1"/>
    <property type="molecule type" value="Genomic_DNA"/>
</dbReference>
<evidence type="ECO:0000313" key="2">
    <source>
        <dbReference type="EMBL" id="URF03075.1"/>
    </source>
</evidence>
<reference evidence="2" key="2">
    <citation type="journal article" date="2022" name="Microbiol. Resour. Announc.">
        <title>Genome Sequence of Cupriavidus campinensis Strain G5, a Member of a Bacterial Consortium Capable of Polyethylene Degradation.</title>
        <authorList>
            <person name="Schneider B."/>
            <person name="Pfeiffer F."/>
            <person name="Dyall-Smith M."/>
            <person name="Kunte H.J."/>
        </authorList>
    </citation>
    <scope>NUCLEOTIDE SEQUENCE</scope>
    <source>
        <strain evidence="2">G5</strain>
    </source>
</reference>
<dbReference type="EMBL" id="VCIZ01000018">
    <property type="protein sequence ID" value="TSP10106.1"/>
    <property type="molecule type" value="Genomic_DNA"/>
</dbReference>
<name>A0AAE9L1M4_9BURK</name>
<dbReference type="RefSeq" id="WP_144201847.1">
    <property type="nucleotide sequence ID" value="NZ_CAJPVH010000083.1"/>
</dbReference>
<reference evidence="1 3" key="1">
    <citation type="submission" date="2019-05" db="EMBL/GenBank/DDBJ databases">
        <title>Whole genome sequence analysis of Cupriavidus campinensis S14E4C strain.</title>
        <authorList>
            <person name="Abbaszade G."/>
            <person name="Szabo A."/>
            <person name="Toumi M."/>
            <person name="Toth E."/>
        </authorList>
    </citation>
    <scope>NUCLEOTIDE SEQUENCE [LARGE SCALE GENOMIC DNA]</scope>
    <source>
        <strain evidence="1 3">S14E4C</strain>
    </source>
</reference>
<sequence>MATESQSQQKGQVKAFVQTAPQAGRYVWIIALVDFGAQQVRRTIVSDDTFTTADAARVAGDAQLKAMAADH</sequence>
<reference evidence="2" key="3">
    <citation type="submission" date="2022-05" db="EMBL/GenBank/DDBJ databases">
        <authorList>
            <person name="Kunte H.-J."/>
        </authorList>
    </citation>
    <scope>NUCLEOTIDE SEQUENCE</scope>
    <source>
        <strain evidence="2">G5</strain>
    </source>
</reference>
<evidence type="ECO:0000313" key="1">
    <source>
        <dbReference type="EMBL" id="TSP10106.1"/>
    </source>
</evidence>
<dbReference type="AlphaFoldDB" id="A0AAE9L1M4"/>
<organism evidence="2 4">
    <name type="scientific">Cupriavidus campinensis</name>
    <dbReference type="NCBI Taxonomy" id="151783"/>
    <lineage>
        <taxon>Bacteria</taxon>
        <taxon>Pseudomonadati</taxon>
        <taxon>Pseudomonadota</taxon>
        <taxon>Betaproteobacteria</taxon>
        <taxon>Burkholderiales</taxon>
        <taxon>Burkholderiaceae</taxon>
        <taxon>Cupriavidus</taxon>
    </lineage>
</organism>
<accession>A0AAE9L1M4</accession>
<dbReference type="Proteomes" id="UP000318943">
    <property type="component" value="Unassembled WGS sequence"/>
</dbReference>
<evidence type="ECO:0000313" key="4">
    <source>
        <dbReference type="Proteomes" id="UP001056132"/>
    </source>
</evidence>
<evidence type="ECO:0000313" key="3">
    <source>
        <dbReference type="Proteomes" id="UP000318943"/>
    </source>
</evidence>
<keyword evidence="3" id="KW-1185">Reference proteome</keyword>
<protein>
    <submittedName>
        <fullName evidence="2">Uncharacterized protein</fullName>
    </submittedName>
</protein>
<dbReference type="Proteomes" id="UP001056132">
    <property type="component" value="Chromosome 1"/>
</dbReference>
<gene>
    <name evidence="1" type="ORF">FGG12_24375</name>
    <name evidence="2" type="ORF">M5D45_10980</name>
</gene>